<dbReference type="EMBL" id="VYSG01000001">
    <property type="protein sequence ID" value="NEG69782.1"/>
    <property type="molecule type" value="Genomic_DNA"/>
</dbReference>
<evidence type="ECO:0000313" key="3">
    <source>
        <dbReference type="EMBL" id="NEG69782.1"/>
    </source>
</evidence>
<dbReference type="SUPFAM" id="SSF56219">
    <property type="entry name" value="DNase I-like"/>
    <property type="match status" value="2"/>
</dbReference>
<name>A0A6I5NM23_9BIFI</name>
<proteinExistence type="predicted"/>
<organism evidence="3 4">
    <name type="scientific">Bifidobacterium choloepi</name>
    <dbReference type="NCBI Taxonomy" id="2614131"/>
    <lineage>
        <taxon>Bacteria</taxon>
        <taxon>Bacillati</taxon>
        <taxon>Actinomycetota</taxon>
        <taxon>Actinomycetes</taxon>
        <taxon>Bifidobacteriales</taxon>
        <taxon>Bifidobacteriaceae</taxon>
        <taxon>Bifidobacterium</taxon>
    </lineage>
</organism>
<keyword evidence="4" id="KW-1185">Reference proteome</keyword>
<dbReference type="InterPro" id="IPR005135">
    <property type="entry name" value="Endo/exonuclease/phosphatase"/>
</dbReference>
<dbReference type="InterPro" id="IPR036691">
    <property type="entry name" value="Endo/exonu/phosph_ase_sf"/>
</dbReference>
<feature type="compositionally biased region" description="Polar residues" evidence="1">
    <location>
        <begin position="151"/>
        <end position="165"/>
    </location>
</feature>
<sequence>MTLNCRYGRANATEIVRAVRERDVAVLALQEMSPELVDELDAAGIDELLPFRQLGDATPSDNGGFNGLFLRVKPESSTPTGVAIPAADVPTVTVPVTDTEAVVIASAHPKSPMRGCRDWSAGIIGLGELADRVEKNNRAYLRIDDVTPATTFTGKPTFATGSVDGQSFREAGKATGNDSRDLDDSSGGTQPAAADDVRVAAIGDRSRSTVELDEANAVHVAEGAKASDVKLSDLLAQRDADRRRAAGTADNRPTRELVAVVMGDLNSSIVHPSFRKLLQSGFKDAVLVQATGPQTTFPSWLPWPRIVLDHILFTGRLAPKDVESFRVDGSDHLALAATLHLGPRSATTTVPEIVRNGTVRK</sequence>
<dbReference type="AlphaFoldDB" id="A0A6I5NM23"/>
<dbReference type="Gene3D" id="3.60.10.10">
    <property type="entry name" value="Endonuclease/exonuclease/phosphatase"/>
    <property type="match status" value="1"/>
</dbReference>
<reference evidence="3 4" key="1">
    <citation type="submission" date="2019-09" db="EMBL/GenBank/DDBJ databases">
        <title>Phylogenetic characterization of a novel taxon of the genus Bifidobacterium: Bifidobacterium choloepi sp. nov.</title>
        <authorList>
            <person name="Modesto M."/>
            <person name="Satti M."/>
        </authorList>
    </citation>
    <scope>NUCLEOTIDE SEQUENCE [LARGE SCALE GENOMIC DNA]</scope>
    <source>
        <strain evidence="3 4">BRDM6</strain>
    </source>
</reference>
<evidence type="ECO:0000313" key="4">
    <source>
        <dbReference type="Proteomes" id="UP000469292"/>
    </source>
</evidence>
<gene>
    <name evidence="3" type="ORF">F6S87_04010</name>
</gene>
<comment type="caution">
    <text evidence="3">The sequence shown here is derived from an EMBL/GenBank/DDBJ whole genome shotgun (WGS) entry which is preliminary data.</text>
</comment>
<dbReference type="Pfam" id="PF03372">
    <property type="entry name" value="Exo_endo_phos"/>
    <property type="match status" value="1"/>
</dbReference>
<protein>
    <recommendedName>
        <fullName evidence="2">Endonuclease/exonuclease/phosphatase domain-containing protein</fullName>
    </recommendedName>
</protein>
<feature type="domain" description="Endonuclease/exonuclease/phosphatase" evidence="2">
    <location>
        <begin position="1"/>
        <end position="332"/>
    </location>
</feature>
<evidence type="ECO:0000256" key="1">
    <source>
        <dbReference type="SAM" id="MobiDB-lite"/>
    </source>
</evidence>
<dbReference type="GO" id="GO:0003824">
    <property type="term" value="F:catalytic activity"/>
    <property type="evidence" value="ECO:0007669"/>
    <property type="project" value="InterPro"/>
</dbReference>
<dbReference type="Proteomes" id="UP000469292">
    <property type="component" value="Unassembled WGS sequence"/>
</dbReference>
<accession>A0A6I5NM23</accession>
<evidence type="ECO:0000259" key="2">
    <source>
        <dbReference type="Pfam" id="PF03372"/>
    </source>
</evidence>
<feature type="region of interest" description="Disordered" evidence="1">
    <location>
        <begin position="151"/>
        <end position="195"/>
    </location>
</feature>